<sequence>MGNLTVAITDMFNLLLGNANSNNDLAKKVIALESKMANIDPDPAIASDINYCYNPMTLSDVDAMIPEIDITRLVMSQVPPGYKPSFVINTDPDTLKSMGTIVKESSRDARQAFFMWSIIDTLALRLSPDVNVPYRKFYNIQNGRPVDAIPDRFRTCLAEVDNVVGWIESSVYVQRAFSTEAKALGDQIIGDLRDVYRNKFSTLDCFSSQTRAVAMEKVEAITQKVGYPTESPNVLDPVQVRDWYANLTLSSDNYFANGLANIKFGSARNWADLLKPTDKARWFMTAPTVNAYYNPSSNEIGFPAGIMQAPPFDANLPLYVSYGGFGAVAGHEITHGFDDNGRKYDKEGRYTEWWDNQTVSNYESKVQCFVDQYDNFTVAGPDRPLNVDGDLTLGENIADAGGIIAAYQAWRQREQQQESPSQLLPGLEFFTKEQMFFVSFGTSWCNKNRPEERKRGRGGSIRIRIVRTSIGSRGLRRILGTF</sequence>
<keyword evidence="2" id="KW-1185">Reference proteome</keyword>
<proteinExistence type="predicted"/>
<gene>
    <name evidence="1" type="ORF">LTS18_007373</name>
</gene>
<dbReference type="EMBL" id="JAWDJW010006352">
    <property type="protein sequence ID" value="KAK3065174.1"/>
    <property type="molecule type" value="Genomic_DNA"/>
</dbReference>
<accession>A0ACC3DCK3</accession>
<evidence type="ECO:0000313" key="2">
    <source>
        <dbReference type="Proteomes" id="UP001186974"/>
    </source>
</evidence>
<protein>
    <submittedName>
        <fullName evidence="1">Uncharacterized protein</fullName>
    </submittedName>
</protein>
<evidence type="ECO:0000313" key="1">
    <source>
        <dbReference type="EMBL" id="KAK3065174.1"/>
    </source>
</evidence>
<reference evidence="1" key="1">
    <citation type="submission" date="2024-09" db="EMBL/GenBank/DDBJ databases">
        <title>Black Yeasts Isolated from many extreme environments.</title>
        <authorList>
            <person name="Coleine C."/>
            <person name="Stajich J.E."/>
            <person name="Selbmann L."/>
        </authorList>
    </citation>
    <scope>NUCLEOTIDE SEQUENCE</scope>
    <source>
        <strain evidence="1">CCFEE 5737</strain>
    </source>
</reference>
<name>A0ACC3DCK3_9PEZI</name>
<dbReference type="Proteomes" id="UP001186974">
    <property type="component" value="Unassembled WGS sequence"/>
</dbReference>
<organism evidence="1 2">
    <name type="scientific">Coniosporium uncinatum</name>
    <dbReference type="NCBI Taxonomy" id="93489"/>
    <lineage>
        <taxon>Eukaryota</taxon>
        <taxon>Fungi</taxon>
        <taxon>Dikarya</taxon>
        <taxon>Ascomycota</taxon>
        <taxon>Pezizomycotina</taxon>
        <taxon>Dothideomycetes</taxon>
        <taxon>Dothideomycetes incertae sedis</taxon>
        <taxon>Coniosporium</taxon>
    </lineage>
</organism>
<comment type="caution">
    <text evidence="1">The sequence shown here is derived from an EMBL/GenBank/DDBJ whole genome shotgun (WGS) entry which is preliminary data.</text>
</comment>